<dbReference type="Pfam" id="PF02225">
    <property type="entry name" value="PA"/>
    <property type="match status" value="1"/>
</dbReference>
<proteinExistence type="predicted"/>
<dbReference type="OrthoDB" id="5377264at2"/>
<feature type="chain" id="PRO_5012143180" description="PA domain-containing protein" evidence="1">
    <location>
        <begin position="22"/>
        <end position="188"/>
    </location>
</feature>
<dbReference type="SUPFAM" id="SSF52025">
    <property type="entry name" value="PA domain"/>
    <property type="match status" value="1"/>
</dbReference>
<organism evidence="3 4">
    <name type="scientific">Paludisphaera borealis</name>
    <dbReference type="NCBI Taxonomy" id="1387353"/>
    <lineage>
        <taxon>Bacteria</taxon>
        <taxon>Pseudomonadati</taxon>
        <taxon>Planctomycetota</taxon>
        <taxon>Planctomycetia</taxon>
        <taxon>Isosphaerales</taxon>
        <taxon>Isosphaeraceae</taxon>
        <taxon>Paludisphaera</taxon>
    </lineage>
</organism>
<dbReference type="InterPro" id="IPR003137">
    <property type="entry name" value="PA_domain"/>
</dbReference>
<dbReference type="KEGG" id="pbor:BSF38_03324"/>
<dbReference type="AlphaFoldDB" id="A0A1U7CS78"/>
<dbReference type="Proteomes" id="UP000186309">
    <property type="component" value="Chromosome"/>
</dbReference>
<dbReference type="STRING" id="1387353.BSF38_03324"/>
<evidence type="ECO:0000259" key="2">
    <source>
        <dbReference type="Pfam" id="PF02225"/>
    </source>
</evidence>
<dbReference type="EMBL" id="CP019082">
    <property type="protein sequence ID" value="APW61795.1"/>
    <property type="molecule type" value="Genomic_DNA"/>
</dbReference>
<dbReference type="RefSeq" id="WP_076347426.1">
    <property type="nucleotide sequence ID" value="NZ_CP019082.1"/>
</dbReference>
<feature type="domain" description="PA" evidence="2">
    <location>
        <begin position="48"/>
        <end position="128"/>
    </location>
</feature>
<name>A0A1U7CS78_9BACT</name>
<sequence>MMIRISFLVGLLVFAIAPARAGVIVYTPDVDFGGASFGGGEATGVAEYVPNYGATAADFTGFTAGHIAVIDRGVVLFAEKVQNAQDAGAIGVIVLDAPPLNPSLGMGGSSATIIIPSVRIAESLGDALRAELLANLSTPIVFHLSLSPLTLERFEAVPEPSALILSSIMLGVAGAGWSVRTLRRRSLV</sequence>
<evidence type="ECO:0000256" key="1">
    <source>
        <dbReference type="SAM" id="SignalP"/>
    </source>
</evidence>
<evidence type="ECO:0000313" key="3">
    <source>
        <dbReference type="EMBL" id="APW61795.1"/>
    </source>
</evidence>
<keyword evidence="1" id="KW-0732">Signal</keyword>
<gene>
    <name evidence="3" type="ORF">BSF38_03324</name>
</gene>
<dbReference type="CDD" id="cd04818">
    <property type="entry name" value="PA_subtilisin_1"/>
    <property type="match status" value="1"/>
</dbReference>
<dbReference type="Gene3D" id="3.50.30.30">
    <property type="match status" value="1"/>
</dbReference>
<accession>A0A1U7CS78</accession>
<evidence type="ECO:0000313" key="4">
    <source>
        <dbReference type="Proteomes" id="UP000186309"/>
    </source>
</evidence>
<keyword evidence="4" id="KW-1185">Reference proteome</keyword>
<reference evidence="4" key="1">
    <citation type="submission" date="2016-12" db="EMBL/GenBank/DDBJ databases">
        <title>Comparative genomics of four Isosphaeraceae planctomycetes: a common pool of plasmids and glycoside hydrolase genes.</title>
        <authorList>
            <person name="Ivanova A."/>
        </authorList>
    </citation>
    <scope>NUCLEOTIDE SEQUENCE [LARGE SCALE GENOMIC DNA]</scope>
    <source>
        <strain evidence="4">PX4</strain>
    </source>
</reference>
<protein>
    <recommendedName>
        <fullName evidence="2">PA domain-containing protein</fullName>
    </recommendedName>
</protein>
<dbReference type="InterPro" id="IPR046450">
    <property type="entry name" value="PA_dom_sf"/>
</dbReference>
<feature type="signal peptide" evidence="1">
    <location>
        <begin position="1"/>
        <end position="21"/>
    </location>
</feature>